<feature type="region of interest" description="Disordered" evidence="1">
    <location>
        <begin position="92"/>
        <end position="112"/>
    </location>
</feature>
<sequence length="154" mass="17911">MVQKAIATRPCRELPLRTRLERPQLDAECELRSCTRGRRERDYLRPRDVRRGPSPTDLAVLGGLPPTFCLSVAKGLCSRRYRTVQLVPQQPSVDRTPTQQLTRPARPKTAQVPFWTPRSPWHLHQYQSVIRTWRRDSVLATNQRRRNARLGAHN</sequence>
<dbReference type="EMBL" id="KB320937">
    <property type="protein sequence ID" value="ELW54545.1"/>
    <property type="molecule type" value="Genomic_DNA"/>
</dbReference>
<gene>
    <name evidence="2" type="ORF">TREES_T100021645</name>
</gene>
<reference evidence="3" key="2">
    <citation type="journal article" date="2013" name="Nat. Commun.">
        <title>Genome of the Chinese tree shrew.</title>
        <authorList>
            <person name="Fan Y."/>
            <person name="Huang Z.Y."/>
            <person name="Cao C.C."/>
            <person name="Chen C.S."/>
            <person name="Chen Y.X."/>
            <person name="Fan D.D."/>
            <person name="He J."/>
            <person name="Hou H.L."/>
            <person name="Hu L."/>
            <person name="Hu X.T."/>
            <person name="Jiang X.T."/>
            <person name="Lai R."/>
            <person name="Lang Y.S."/>
            <person name="Liang B."/>
            <person name="Liao S.G."/>
            <person name="Mu D."/>
            <person name="Ma Y.Y."/>
            <person name="Niu Y.Y."/>
            <person name="Sun X.Q."/>
            <person name="Xia J.Q."/>
            <person name="Xiao J."/>
            <person name="Xiong Z.Q."/>
            <person name="Xu L."/>
            <person name="Yang L."/>
            <person name="Zhang Y."/>
            <person name="Zhao W."/>
            <person name="Zhao X.D."/>
            <person name="Zheng Y.T."/>
            <person name="Zhou J.M."/>
            <person name="Zhu Y.B."/>
            <person name="Zhang G.J."/>
            <person name="Wang J."/>
            <person name="Yao Y.G."/>
        </authorList>
    </citation>
    <scope>NUCLEOTIDE SEQUENCE [LARGE SCALE GENOMIC DNA]</scope>
</reference>
<dbReference type="InParanoid" id="L9JVG5"/>
<dbReference type="Proteomes" id="UP000011518">
    <property type="component" value="Unassembled WGS sequence"/>
</dbReference>
<feature type="compositionally biased region" description="Polar residues" evidence="1">
    <location>
        <begin position="92"/>
        <end position="102"/>
    </location>
</feature>
<evidence type="ECO:0000313" key="2">
    <source>
        <dbReference type="EMBL" id="ELW54545.1"/>
    </source>
</evidence>
<dbReference type="AlphaFoldDB" id="L9JVG5"/>
<evidence type="ECO:0000256" key="1">
    <source>
        <dbReference type="SAM" id="MobiDB-lite"/>
    </source>
</evidence>
<organism evidence="2 3">
    <name type="scientific">Tupaia chinensis</name>
    <name type="common">Chinese tree shrew</name>
    <name type="synonym">Tupaia belangeri chinensis</name>
    <dbReference type="NCBI Taxonomy" id="246437"/>
    <lineage>
        <taxon>Eukaryota</taxon>
        <taxon>Metazoa</taxon>
        <taxon>Chordata</taxon>
        <taxon>Craniata</taxon>
        <taxon>Vertebrata</taxon>
        <taxon>Euteleostomi</taxon>
        <taxon>Mammalia</taxon>
        <taxon>Eutheria</taxon>
        <taxon>Euarchontoglires</taxon>
        <taxon>Scandentia</taxon>
        <taxon>Tupaiidae</taxon>
        <taxon>Tupaia</taxon>
    </lineage>
</organism>
<proteinExistence type="predicted"/>
<name>L9JVG5_TUPCH</name>
<protein>
    <submittedName>
        <fullName evidence="2">Uncharacterized protein</fullName>
    </submittedName>
</protein>
<reference evidence="3" key="1">
    <citation type="submission" date="2012-07" db="EMBL/GenBank/DDBJ databases">
        <title>Genome of the Chinese tree shrew, a rising model animal genetically related to primates.</title>
        <authorList>
            <person name="Zhang G."/>
            <person name="Fan Y."/>
            <person name="Yao Y."/>
            <person name="Huang Z."/>
        </authorList>
    </citation>
    <scope>NUCLEOTIDE SEQUENCE [LARGE SCALE GENOMIC DNA]</scope>
</reference>
<evidence type="ECO:0000313" key="3">
    <source>
        <dbReference type="Proteomes" id="UP000011518"/>
    </source>
</evidence>
<keyword evidence="3" id="KW-1185">Reference proteome</keyword>
<accession>L9JVG5</accession>